<feature type="coiled-coil region" evidence="1">
    <location>
        <begin position="308"/>
        <end position="388"/>
    </location>
</feature>
<evidence type="ECO:0000256" key="1">
    <source>
        <dbReference type="SAM" id="Coils"/>
    </source>
</evidence>
<sequence>MTHNDLNINLICEVVPGNRGGDVKLQWLAGIKKDESIGILRPDWLNLKDKKVDFKSDGPEKVGKIGVWNWSIQIDPNDADIVHIQSKYNENIKPIEIIILEQKINSQEEIPNYIRSNEVTASNNGCSMLICFPSSEENMYYGINCTDEAFKITNSKLYLEKNIKKLPVYSIYDREIIKTERHDFYYLPKLTQTSNYIELKNSREILIDLLIERSEWSSLSVKGLTERDCKTINKYLNSFLSRDFYEEFATKSGCSLTDAKAICRDFVENNHAYLKEKIDGENQFLCQILENNRSLREKYEKIIDNKWHEESDSKIEAKQKELDELKRKIKKDKREHKKWEKESTEKKENVQKEIETLKQEIENEKLALKETQSERTLKEKELEAIQKQIFENQKIMKEKEKVYADRLVVGLNQTSNIERAQNSAASLFIKGQPLADDDIDEFSDREDFFECMADNLEMAAGMNAESNNLLKGIARFLYAAYLKKIPVLLAGPNAKNIADAFSAAVFGKCADQFYCEGDFQYTKLKEMSESEFVTINNVFHADWIDHIDEITGSLNECWFTNAFAENLIIEPKGLYNYMIPIVTDLFVTGRSTKDYYGKQAKNFEFKETSRANKNTRQFFKEIGSGSLYRKNIETVLKTLGGMPGYCEDWDYYFALLPYAVVTGNENSLIEILESSDQNVSKDCRNIIEQYLGENQ</sequence>
<evidence type="ECO:0000313" key="3">
    <source>
        <dbReference type="Proteomes" id="UP000461754"/>
    </source>
</evidence>
<dbReference type="Proteomes" id="UP000461754">
    <property type="component" value="Unassembled WGS sequence"/>
</dbReference>
<reference evidence="2 3" key="1">
    <citation type="submission" date="2019-08" db="EMBL/GenBank/DDBJ databases">
        <title>In-depth cultivation of the pig gut microbiome towards novel bacterial diversity and tailored functional studies.</title>
        <authorList>
            <person name="Wylensek D."/>
            <person name="Hitch T.C.A."/>
            <person name="Clavel T."/>
        </authorList>
    </citation>
    <scope>NUCLEOTIDE SEQUENCE [LARGE SCALE GENOMIC DNA]</scope>
    <source>
        <strain evidence="2 3">RF-744-FAT-4</strain>
    </source>
</reference>
<protein>
    <submittedName>
        <fullName evidence="2">Uncharacterized protein</fullName>
    </submittedName>
</protein>
<organism evidence="2 3">
    <name type="scientific">Pseudoramibacter porci</name>
    <dbReference type="NCBI Taxonomy" id="2606631"/>
    <lineage>
        <taxon>Bacteria</taxon>
        <taxon>Bacillati</taxon>
        <taxon>Bacillota</taxon>
        <taxon>Clostridia</taxon>
        <taxon>Eubacteriales</taxon>
        <taxon>Eubacteriaceae</taxon>
        <taxon>Pseudoramibacter</taxon>
    </lineage>
</organism>
<proteinExistence type="predicted"/>
<dbReference type="EMBL" id="VUMO01000011">
    <property type="protein sequence ID" value="MSS20336.1"/>
    <property type="molecule type" value="Genomic_DNA"/>
</dbReference>
<comment type="caution">
    <text evidence="2">The sequence shown here is derived from an EMBL/GenBank/DDBJ whole genome shotgun (WGS) entry which is preliminary data.</text>
</comment>
<dbReference type="RefSeq" id="WP_154576710.1">
    <property type="nucleotide sequence ID" value="NZ_VUMO01000011.1"/>
</dbReference>
<evidence type="ECO:0000313" key="2">
    <source>
        <dbReference type="EMBL" id="MSS20336.1"/>
    </source>
</evidence>
<accession>A0A7X2TBA3</accession>
<keyword evidence="1" id="KW-0175">Coiled coil</keyword>
<gene>
    <name evidence="2" type="ORF">FYJ52_08000</name>
</gene>
<keyword evidence="3" id="KW-1185">Reference proteome</keyword>
<name>A0A7X2TBA3_9FIRM</name>
<dbReference type="AlphaFoldDB" id="A0A7X2TBA3"/>